<dbReference type="Pfam" id="PF01527">
    <property type="entry name" value="HTH_Tnp_1"/>
    <property type="match status" value="1"/>
</dbReference>
<dbReference type="InterPro" id="IPR002514">
    <property type="entry name" value="Transposase_8"/>
</dbReference>
<evidence type="ECO:0000313" key="1">
    <source>
        <dbReference type="EMBL" id="AML51114.1"/>
    </source>
</evidence>
<dbReference type="GO" id="GO:0003677">
    <property type="term" value="F:DNA binding"/>
    <property type="evidence" value="ECO:0007669"/>
    <property type="project" value="InterPro"/>
</dbReference>
<proteinExistence type="predicted"/>
<dbReference type="KEGG" id="hat:RC74_07395"/>
<dbReference type="STRING" id="1579316.RC74_07395"/>
<accession>A0A126UYJ5</accession>
<reference evidence="1 2" key="1">
    <citation type="submission" date="2016-02" db="EMBL/GenBank/DDBJ databases">
        <title>Complete genome sequence of Halocynthiibacter arcticus PAMC 20958t from arctic marine sediment.</title>
        <authorList>
            <person name="Lee Y.M."/>
            <person name="Baek K."/>
            <person name="Lee H.K."/>
            <person name="Shin S.C."/>
        </authorList>
    </citation>
    <scope>NUCLEOTIDE SEQUENCE [LARGE SCALE GENOMIC DNA]</scope>
    <source>
        <strain evidence="1">PAMC 20958</strain>
    </source>
</reference>
<dbReference type="EMBL" id="CP014327">
    <property type="protein sequence ID" value="AML51114.1"/>
    <property type="molecule type" value="Genomic_DNA"/>
</dbReference>
<dbReference type="Proteomes" id="UP000070371">
    <property type="component" value="Chromosome"/>
</dbReference>
<evidence type="ECO:0000313" key="2">
    <source>
        <dbReference type="Proteomes" id="UP000070371"/>
    </source>
</evidence>
<organism evidence="1 2">
    <name type="scientific">Falsihalocynthiibacter arcticus</name>
    <dbReference type="NCBI Taxonomy" id="1579316"/>
    <lineage>
        <taxon>Bacteria</taxon>
        <taxon>Pseudomonadati</taxon>
        <taxon>Pseudomonadota</taxon>
        <taxon>Alphaproteobacteria</taxon>
        <taxon>Rhodobacterales</taxon>
        <taxon>Roseobacteraceae</taxon>
        <taxon>Falsihalocynthiibacter</taxon>
    </lineage>
</organism>
<dbReference type="PANTHER" id="PTHR33609:SF1">
    <property type="entry name" value="TRANSPOSASE"/>
    <property type="match status" value="1"/>
</dbReference>
<dbReference type="PANTHER" id="PTHR33609">
    <property type="entry name" value="LOW CALCIUM RESPONSE LOCUS PROTEIN S"/>
    <property type="match status" value="1"/>
</dbReference>
<protein>
    <submittedName>
        <fullName evidence="1">Transposase</fullName>
    </submittedName>
</protein>
<dbReference type="GO" id="GO:0004803">
    <property type="term" value="F:transposase activity"/>
    <property type="evidence" value="ECO:0007669"/>
    <property type="project" value="InterPro"/>
</dbReference>
<name>A0A126UYJ5_9RHOB</name>
<dbReference type="InterPro" id="IPR009057">
    <property type="entry name" value="Homeodomain-like_sf"/>
</dbReference>
<sequence>MKKSRYSEAQIVSILKEAENGVPVPELCRTHGMSSAAFYQWHSKFGGLDASMISEMKQLQAENARLKRMYADIAMQNELIKEALAKK</sequence>
<gene>
    <name evidence="1" type="ORF">RC74_07395</name>
</gene>
<dbReference type="InterPro" id="IPR052546">
    <property type="entry name" value="Transposase_8_domain"/>
</dbReference>
<dbReference type="AlphaFoldDB" id="A0A126UYJ5"/>
<dbReference type="SUPFAM" id="SSF46689">
    <property type="entry name" value="Homeodomain-like"/>
    <property type="match status" value="1"/>
</dbReference>
<dbReference type="GO" id="GO:0006313">
    <property type="term" value="P:DNA transposition"/>
    <property type="evidence" value="ECO:0007669"/>
    <property type="project" value="InterPro"/>
</dbReference>
<keyword evidence="2" id="KW-1185">Reference proteome</keyword>